<evidence type="ECO:0000256" key="1">
    <source>
        <dbReference type="ARBA" id="ARBA00006547"/>
    </source>
</evidence>
<keyword evidence="2 3" id="KW-0808">Transferase</keyword>
<dbReference type="Proteomes" id="UP000193144">
    <property type="component" value="Unassembled WGS sequence"/>
</dbReference>
<dbReference type="GO" id="GO:0016407">
    <property type="term" value="F:acetyltransferase activity"/>
    <property type="evidence" value="ECO:0007669"/>
    <property type="project" value="InterPro"/>
</dbReference>
<sequence length="312" mass="35963">MASARRPVLGKDQITQYFERIKLPEGQRRYCIAGMGSDEALEYLALLQKHHLAEIPFENITLHYSHHRQISIHPEELFKKIVSDNNNRGGYCMENNTLLNMLLRSLGFKIYSAGGRVFDGGAWTGWSHMVNMVTIGDSRYHVDVGFGGPGPVRPLKLDRAGTTMDHIQPASMRLQWRNIEGNTDESQRLWVYEHRISESGEFTQIYCFSELEFLPVDYLYMNYYTSTSPRTFFTQTVVGEKKILGGENNSELVGSLILGNNDLKWRIRGEKEREIHFENEEDRIKALEEHWGIKLSQLERDSVRGLTSEIKS</sequence>
<keyword evidence="2" id="KW-0012">Acyltransferase</keyword>
<evidence type="ECO:0000313" key="4">
    <source>
        <dbReference type="Proteomes" id="UP000193144"/>
    </source>
</evidence>
<evidence type="ECO:0000313" key="3">
    <source>
        <dbReference type="EMBL" id="ORY08534.1"/>
    </source>
</evidence>
<comment type="caution">
    <text evidence="3">The sequence shown here is derived from an EMBL/GenBank/DDBJ whole genome shotgun (WGS) entry which is preliminary data.</text>
</comment>
<keyword evidence="4" id="KW-1185">Reference proteome</keyword>
<dbReference type="AlphaFoldDB" id="A0A1Y1ZED0"/>
<accession>A0A1Y1ZED0</accession>
<dbReference type="InterPro" id="IPR053710">
    <property type="entry name" value="Arylamine_NAT_domain_sf"/>
</dbReference>
<dbReference type="OrthoDB" id="10260017at2759"/>
<dbReference type="SUPFAM" id="SSF54001">
    <property type="entry name" value="Cysteine proteinases"/>
    <property type="match status" value="1"/>
</dbReference>
<evidence type="ECO:0000256" key="2">
    <source>
        <dbReference type="RuleBase" id="RU003452"/>
    </source>
</evidence>
<dbReference type="InterPro" id="IPR038765">
    <property type="entry name" value="Papain-like_cys_pep_sf"/>
</dbReference>
<dbReference type="PANTHER" id="PTHR11786">
    <property type="entry name" value="N-HYDROXYARYLAMINE O-ACETYLTRANSFERASE"/>
    <property type="match status" value="1"/>
</dbReference>
<dbReference type="Pfam" id="PF00797">
    <property type="entry name" value="Acetyltransf_2"/>
    <property type="match status" value="1"/>
</dbReference>
<name>A0A1Y1ZED0_9PLEO</name>
<dbReference type="PANTHER" id="PTHR11786:SF0">
    <property type="entry name" value="ARYLAMINE N-ACETYLTRANSFERASE 4-RELATED"/>
    <property type="match status" value="1"/>
</dbReference>
<dbReference type="EMBL" id="MCFA01000099">
    <property type="protein sequence ID" value="ORY08534.1"/>
    <property type="molecule type" value="Genomic_DNA"/>
</dbReference>
<dbReference type="InterPro" id="IPR001447">
    <property type="entry name" value="Arylamine_N-AcTrfase"/>
</dbReference>
<dbReference type="Gene3D" id="3.30.2140.20">
    <property type="match status" value="1"/>
</dbReference>
<comment type="similarity">
    <text evidence="1 2">Belongs to the arylamine N-acetyltransferase family.</text>
</comment>
<organism evidence="3 4">
    <name type="scientific">Clohesyomyces aquaticus</name>
    <dbReference type="NCBI Taxonomy" id="1231657"/>
    <lineage>
        <taxon>Eukaryota</taxon>
        <taxon>Fungi</taxon>
        <taxon>Dikarya</taxon>
        <taxon>Ascomycota</taxon>
        <taxon>Pezizomycotina</taxon>
        <taxon>Dothideomycetes</taxon>
        <taxon>Pleosporomycetidae</taxon>
        <taxon>Pleosporales</taxon>
        <taxon>Lindgomycetaceae</taxon>
        <taxon>Clohesyomyces</taxon>
    </lineage>
</organism>
<proteinExistence type="inferred from homology"/>
<reference evidence="3 4" key="1">
    <citation type="submission" date="2016-07" db="EMBL/GenBank/DDBJ databases">
        <title>Pervasive Adenine N6-methylation of Active Genes in Fungi.</title>
        <authorList>
            <consortium name="DOE Joint Genome Institute"/>
            <person name="Mondo S.J."/>
            <person name="Dannebaum R.O."/>
            <person name="Kuo R.C."/>
            <person name="Labutti K."/>
            <person name="Haridas S."/>
            <person name="Kuo A."/>
            <person name="Salamov A."/>
            <person name="Ahrendt S.R."/>
            <person name="Lipzen A."/>
            <person name="Sullivan W."/>
            <person name="Andreopoulos W.B."/>
            <person name="Clum A."/>
            <person name="Lindquist E."/>
            <person name="Daum C."/>
            <person name="Ramamoorthy G.K."/>
            <person name="Gryganskyi A."/>
            <person name="Culley D."/>
            <person name="Magnuson J.K."/>
            <person name="James T.Y."/>
            <person name="O'Malley M.A."/>
            <person name="Stajich J.E."/>
            <person name="Spatafora J.W."/>
            <person name="Visel A."/>
            <person name="Grigoriev I.V."/>
        </authorList>
    </citation>
    <scope>NUCLEOTIDE SEQUENCE [LARGE SCALE GENOMIC DNA]</scope>
    <source>
        <strain evidence="3 4">CBS 115471</strain>
    </source>
</reference>
<dbReference type="STRING" id="1231657.A0A1Y1ZED0"/>
<protein>
    <submittedName>
        <fullName evidence="3">Arylamine N-acetyltransferase 1</fullName>
    </submittedName>
</protein>
<dbReference type="PRINTS" id="PR01543">
    <property type="entry name" value="ANATRNSFRASE"/>
</dbReference>
<gene>
    <name evidence="3" type="ORF">BCR34DRAFT_589927</name>
</gene>